<dbReference type="Pfam" id="PF04828">
    <property type="entry name" value="GFA"/>
    <property type="match status" value="1"/>
</dbReference>
<dbReference type="Gene3D" id="3.90.1590.10">
    <property type="entry name" value="glutathione-dependent formaldehyde- activating enzyme (gfa)"/>
    <property type="match status" value="1"/>
</dbReference>
<gene>
    <name evidence="6" type="ORF">CSOJ01_02202</name>
</gene>
<sequence length="122" mass="13194">MAAYKGNCNCGSVKVAVKTKPELVLVCHCANCKRAGGPFSINFLIEDDQWELEDGQQALSEYLDSNTDSGRTVHCVVTDHLASPVKSVSPAIPGKSIVKASLFDDIPTAKKEVYEHKALSWA</sequence>
<dbReference type="EMBL" id="WIGN01000019">
    <property type="protein sequence ID" value="KAF6817765.1"/>
    <property type="molecule type" value="Genomic_DNA"/>
</dbReference>
<keyword evidence="4" id="KW-0456">Lyase</keyword>
<proteinExistence type="inferred from homology"/>
<dbReference type="Proteomes" id="UP000652219">
    <property type="component" value="Unassembled WGS sequence"/>
</dbReference>
<comment type="caution">
    <text evidence="6">The sequence shown here is derived from an EMBL/GenBank/DDBJ whole genome shotgun (WGS) entry which is preliminary data.</text>
</comment>
<comment type="similarity">
    <text evidence="1">Belongs to the Gfa family.</text>
</comment>
<evidence type="ECO:0000313" key="7">
    <source>
        <dbReference type="Proteomes" id="UP000652219"/>
    </source>
</evidence>
<evidence type="ECO:0000313" key="6">
    <source>
        <dbReference type="EMBL" id="KAF6817765.1"/>
    </source>
</evidence>
<dbReference type="PANTHER" id="PTHR33337">
    <property type="entry name" value="GFA DOMAIN-CONTAINING PROTEIN"/>
    <property type="match status" value="1"/>
</dbReference>
<dbReference type="AlphaFoldDB" id="A0A8H6JRD1"/>
<dbReference type="PROSITE" id="PS51891">
    <property type="entry name" value="CENP_V_GFA"/>
    <property type="match status" value="1"/>
</dbReference>
<evidence type="ECO:0000256" key="2">
    <source>
        <dbReference type="ARBA" id="ARBA00022723"/>
    </source>
</evidence>
<dbReference type="GO" id="GO:0046872">
    <property type="term" value="F:metal ion binding"/>
    <property type="evidence" value="ECO:0007669"/>
    <property type="project" value="UniProtKB-KW"/>
</dbReference>
<dbReference type="PANTHER" id="PTHR33337:SF40">
    <property type="entry name" value="CENP-V_GFA DOMAIN-CONTAINING PROTEIN-RELATED"/>
    <property type="match status" value="1"/>
</dbReference>
<organism evidence="6 7">
    <name type="scientific">Colletotrichum sojae</name>
    <dbReference type="NCBI Taxonomy" id="2175907"/>
    <lineage>
        <taxon>Eukaryota</taxon>
        <taxon>Fungi</taxon>
        <taxon>Dikarya</taxon>
        <taxon>Ascomycota</taxon>
        <taxon>Pezizomycotina</taxon>
        <taxon>Sordariomycetes</taxon>
        <taxon>Hypocreomycetidae</taxon>
        <taxon>Glomerellales</taxon>
        <taxon>Glomerellaceae</taxon>
        <taxon>Colletotrichum</taxon>
        <taxon>Colletotrichum orchidearum species complex</taxon>
    </lineage>
</organism>
<dbReference type="SUPFAM" id="SSF51316">
    <property type="entry name" value="Mss4-like"/>
    <property type="match status" value="1"/>
</dbReference>
<accession>A0A8H6JRD1</accession>
<evidence type="ECO:0000256" key="3">
    <source>
        <dbReference type="ARBA" id="ARBA00022833"/>
    </source>
</evidence>
<reference evidence="6 7" key="1">
    <citation type="journal article" date="2020" name="Phytopathology">
        <title>Genome Sequence Resources of Colletotrichum truncatum, C. plurivorum, C. musicola, and C. sojae: Four Species Pathogenic to Soybean (Glycine max).</title>
        <authorList>
            <person name="Rogerio F."/>
            <person name="Boufleur T.R."/>
            <person name="Ciampi-Guillardi M."/>
            <person name="Sukno S.A."/>
            <person name="Thon M.R."/>
            <person name="Massola Junior N.S."/>
            <person name="Baroncelli R."/>
        </authorList>
    </citation>
    <scope>NUCLEOTIDE SEQUENCE [LARGE SCALE GENOMIC DNA]</scope>
    <source>
        <strain evidence="6 7">LFN0009</strain>
    </source>
</reference>
<evidence type="ECO:0000256" key="4">
    <source>
        <dbReference type="ARBA" id="ARBA00023239"/>
    </source>
</evidence>
<keyword evidence="3" id="KW-0862">Zinc</keyword>
<dbReference type="InterPro" id="IPR011057">
    <property type="entry name" value="Mss4-like_sf"/>
</dbReference>
<name>A0A8H6JRD1_9PEZI</name>
<dbReference type="InterPro" id="IPR006913">
    <property type="entry name" value="CENP-V/GFA"/>
</dbReference>
<feature type="domain" description="CENP-V/GFA" evidence="5">
    <location>
        <begin position="4"/>
        <end position="115"/>
    </location>
</feature>
<keyword evidence="7" id="KW-1185">Reference proteome</keyword>
<evidence type="ECO:0000256" key="1">
    <source>
        <dbReference type="ARBA" id="ARBA00005495"/>
    </source>
</evidence>
<keyword evidence="2" id="KW-0479">Metal-binding</keyword>
<protein>
    <recommendedName>
        <fullName evidence="5">CENP-V/GFA domain-containing protein</fullName>
    </recommendedName>
</protein>
<evidence type="ECO:0000259" key="5">
    <source>
        <dbReference type="PROSITE" id="PS51891"/>
    </source>
</evidence>
<dbReference type="GO" id="GO:0016846">
    <property type="term" value="F:carbon-sulfur lyase activity"/>
    <property type="evidence" value="ECO:0007669"/>
    <property type="project" value="InterPro"/>
</dbReference>